<evidence type="ECO:0000313" key="2">
    <source>
        <dbReference type="EMBL" id="TQM74210.1"/>
    </source>
</evidence>
<gene>
    <name evidence="2" type="ORF">FHX40_0875</name>
</gene>
<accession>A0A543IUF7</accession>
<dbReference type="Proteomes" id="UP000319213">
    <property type="component" value="Unassembled WGS sequence"/>
</dbReference>
<protein>
    <submittedName>
        <fullName evidence="2">Uncharacterized protein</fullName>
    </submittedName>
</protein>
<evidence type="ECO:0000256" key="1">
    <source>
        <dbReference type="SAM" id="MobiDB-lite"/>
    </source>
</evidence>
<sequence length="179" mass="19276">MDDTSFLGSYTVGTDAGMCCLWQPEHFAHVTSYDVWEDALGNDPAIERSIEAGAFVPLYLHSDGVYQVTLRTGARTPREKRYTTASSEPYLLVSKGAVALSGIEAVGADLDAAETIALAPGRYAVEVHLIDWQAEPGSTDADGNAVDGALPDFVVEISPEPDPAPPYRRTVETFDLPEE</sequence>
<keyword evidence="3" id="KW-1185">Reference proteome</keyword>
<evidence type="ECO:0000313" key="3">
    <source>
        <dbReference type="Proteomes" id="UP000319213"/>
    </source>
</evidence>
<comment type="caution">
    <text evidence="2">The sequence shown here is derived from an EMBL/GenBank/DDBJ whole genome shotgun (WGS) entry which is preliminary data.</text>
</comment>
<reference evidence="2 3" key="1">
    <citation type="submission" date="2019-06" db="EMBL/GenBank/DDBJ databases">
        <title>Sequencing the genomes of 1000 actinobacteria strains.</title>
        <authorList>
            <person name="Klenk H.-P."/>
        </authorList>
    </citation>
    <scope>NUCLEOTIDE SEQUENCE [LARGE SCALE GENOMIC DNA]</scope>
    <source>
        <strain evidence="2 3">DSM 43186</strain>
    </source>
</reference>
<organism evidence="2 3">
    <name type="scientific">Thermopolyspora flexuosa</name>
    <dbReference type="NCBI Taxonomy" id="103836"/>
    <lineage>
        <taxon>Bacteria</taxon>
        <taxon>Bacillati</taxon>
        <taxon>Actinomycetota</taxon>
        <taxon>Actinomycetes</taxon>
        <taxon>Streptosporangiales</taxon>
        <taxon>Streptosporangiaceae</taxon>
        <taxon>Thermopolyspora</taxon>
    </lineage>
</organism>
<dbReference type="RefSeq" id="WP_142258412.1">
    <property type="nucleotide sequence ID" value="NZ_BMPV01000006.1"/>
</dbReference>
<dbReference type="EMBL" id="VFPQ01000001">
    <property type="protein sequence ID" value="TQM74210.1"/>
    <property type="molecule type" value="Genomic_DNA"/>
</dbReference>
<name>A0A543IUF7_9ACTN</name>
<dbReference type="AlphaFoldDB" id="A0A543IUF7"/>
<proteinExistence type="predicted"/>
<feature type="region of interest" description="Disordered" evidence="1">
    <location>
        <begin position="157"/>
        <end position="179"/>
    </location>
</feature>
<dbReference type="OrthoDB" id="4179385at2"/>